<feature type="compositionally biased region" description="Polar residues" evidence="2">
    <location>
        <begin position="543"/>
        <end position="552"/>
    </location>
</feature>
<keyword evidence="5" id="KW-1185">Reference proteome</keyword>
<evidence type="ECO:0000256" key="2">
    <source>
        <dbReference type="SAM" id="MobiDB-lite"/>
    </source>
</evidence>
<feature type="compositionally biased region" description="Pro residues" evidence="2">
    <location>
        <begin position="143"/>
        <end position="161"/>
    </location>
</feature>
<keyword evidence="1" id="KW-0653">Protein transport</keyword>
<name>A0A9P4H0E5_9PLEO</name>
<dbReference type="InterPro" id="IPR023214">
    <property type="entry name" value="HAD_sf"/>
</dbReference>
<feature type="compositionally biased region" description="Polar residues" evidence="2">
    <location>
        <begin position="222"/>
        <end position="234"/>
    </location>
</feature>
<feature type="compositionally biased region" description="Basic residues" evidence="2">
    <location>
        <begin position="236"/>
        <end position="245"/>
    </location>
</feature>
<feature type="domain" description="FCP1 homology" evidence="3">
    <location>
        <begin position="320"/>
        <end position="491"/>
    </location>
</feature>
<comment type="caution">
    <text evidence="4">The sequence shown here is derived from an EMBL/GenBank/DDBJ whole genome shotgun (WGS) entry which is preliminary data.</text>
</comment>
<gene>
    <name evidence="4" type="ORF">EK21DRAFT_104046</name>
</gene>
<feature type="compositionally biased region" description="Polar residues" evidence="2">
    <location>
        <begin position="42"/>
        <end position="52"/>
    </location>
</feature>
<reference evidence="4" key="1">
    <citation type="journal article" date="2020" name="Stud. Mycol.">
        <title>101 Dothideomycetes genomes: a test case for predicting lifestyles and emergence of pathogens.</title>
        <authorList>
            <person name="Haridas S."/>
            <person name="Albert R."/>
            <person name="Binder M."/>
            <person name="Bloem J."/>
            <person name="Labutti K."/>
            <person name="Salamov A."/>
            <person name="Andreopoulos B."/>
            <person name="Baker S."/>
            <person name="Barry K."/>
            <person name="Bills G."/>
            <person name="Bluhm B."/>
            <person name="Cannon C."/>
            <person name="Castanera R."/>
            <person name="Culley D."/>
            <person name="Daum C."/>
            <person name="Ezra D."/>
            <person name="Gonzalez J."/>
            <person name="Henrissat B."/>
            <person name="Kuo A."/>
            <person name="Liang C."/>
            <person name="Lipzen A."/>
            <person name="Lutzoni F."/>
            <person name="Magnuson J."/>
            <person name="Mondo S."/>
            <person name="Nolan M."/>
            <person name="Ohm R."/>
            <person name="Pangilinan J."/>
            <person name="Park H.-J."/>
            <person name="Ramirez L."/>
            <person name="Alfaro M."/>
            <person name="Sun H."/>
            <person name="Tritt A."/>
            <person name="Yoshinaga Y."/>
            <person name="Zwiers L.-H."/>
            <person name="Turgeon B."/>
            <person name="Goodwin S."/>
            <person name="Spatafora J."/>
            <person name="Crous P."/>
            <person name="Grigoriev I."/>
        </authorList>
    </citation>
    <scope>NUCLEOTIDE SEQUENCE</scope>
    <source>
        <strain evidence="4">CBS 110217</strain>
    </source>
</reference>
<feature type="region of interest" description="Disordered" evidence="2">
    <location>
        <begin position="541"/>
        <end position="561"/>
    </location>
</feature>
<dbReference type="GO" id="GO:0005744">
    <property type="term" value="C:TIM23 mitochondrial import inner membrane translocase complex"/>
    <property type="evidence" value="ECO:0007669"/>
    <property type="project" value="UniProtKB-UniRule"/>
</dbReference>
<dbReference type="PROSITE" id="PS50969">
    <property type="entry name" value="FCP1"/>
    <property type="match status" value="1"/>
</dbReference>
<proteinExistence type="inferred from homology"/>
<dbReference type="SMART" id="SM00577">
    <property type="entry name" value="CPDc"/>
    <property type="match status" value="1"/>
</dbReference>
<feature type="region of interest" description="Disordered" evidence="2">
    <location>
        <begin position="1"/>
        <end position="83"/>
    </location>
</feature>
<keyword evidence="1" id="KW-0809">Transit peptide</keyword>
<accession>A0A9P4H0E5</accession>
<keyword evidence="1" id="KW-0813">Transport</keyword>
<comment type="function">
    <text evidence="1">Essential component of the TIM23 complex, a complex that mediates the translocation of transit peptide-containing proteins across the mitochondrial inner membrane.</text>
</comment>
<dbReference type="Pfam" id="PF03031">
    <property type="entry name" value="NIF"/>
    <property type="match status" value="1"/>
</dbReference>
<dbReference type="InterPro" id="IPR004274">
    <property type="entry name" value="FCP1_dom"/>
</dbReference>
<feature type="region of interest" description="Disordered" evidence="2">
    <location>
        <begin position="123"/>
        <end position="186"/>
    </location>
</feature>
<dbReference type="EMBL" id="ML978269">
    <property type="protein sequence ID" value="KAF2025302.1"/>
    <property type="molecule type" value="Genomic_DNA"/>
</dbReference>
<dbReference type="SUPFAM" id="SSF56784">
    <property type="entry name" value="HAD-like"/>
    <property type="match status" value="1"/>
</dbReference>
<comment type="subunit">
    <text evidence="1">Component of the TIM23 complex.</text>
</comment>
<evidence type="ECO:0000256" key="1">
    <source>
        <dbReference type="RuleBase" id="RU365079"/>
    </source>
</evidence>
<dbReference type="Gene3D" id="3.40.50.1000">
    <property type="entry name" value="HAD superfamily/HAD-like"/>
    <property type="match status" value="1"/>
</dbReference>
<comment type="similarity">
    <text evidence="1">Belongs to the TIM50 family.</text>
</comment>
<feature type="compositionally biased region" description="Basic and acidic residues" evidence="2">
    <location>
        <begin position="27"/>
        <end position="41"/>
    </location>
</feature>
<feature type="compositionally biased region" description="Low complexity" evidence="2">
    <location>
        <begin position="162"/>
        <end position="186"/>
    </location>
</feature>
<evidence type="ECO:0000259" key="3">
    <source>
        <dbReference type="PROSITE" id="PS50969"/>
    </source>
</evidence>
<keyword evidence="1" id="KW-0811">Translocation</keyword>
<sequence>MSTVVSARYIPRDAPVVTSDTNLDKTAVGRRDSISPEKDTSHPSAANMNDYLNPQAMPFRPGGGNGDPRQMNRSRNENYPPPPPMMPPYGFPGAPWHPNFPPPPPPQFFAHNQFPYNEFEAHHHAQAQHEQARGYHSHWAPNNGPPGPPPPFPPYVAPPMHPQQHYPPHFSPQHHQQQRQPPFPHPAHFAAMQQANWPQGATNEELQYAFNALIKGLKSKNRGANTTDRAPTQPSKKSKKSKAKAKAAANGEDSQQEYGSLHRVDPFDMCTSRIDKAYSTPPPPKGGKKGKYGDQKIMLPAPQPTDLYLNQAAEEPSVIDPPGHVLVILDLNGTVLYRPNKNAKTMIARPYLKPFLRYLFQNFKVMVWSSAKPVNVKSLVEQSLDKDLRSMLVATWARDTFGLSATNFNQNVQVYKNLRLIWSRDQIQQHHPKYEKGERFGQHNTVLIDDSALKASAQPHSLLEIPEFEATPEQMEGDDVLREVAGYLEILRQQADISKFIHKQPFKADGRWNLDWPNEVAGELTDKVTLKGKRPSAAARVSDMTSSLSSVTLGAGAGKKA</sequence>
<dbReference type="PANTHER" id="PTHR12210">
    <property type="entry name" value="DULLARD PROTEIN PHOSPHATASE"/>
    <property type="match status" value="1"/>
</dbReference>
<evidence type="ECO:0000313" key="4">
    <source>
        <dbReference type="EMBL" id="KAF2025302.1"/>
    </source>
</evidence>
<dbReference type="OrthoDB" id="1711508at2759"/>
<comment type="subcellular location">
    <subcellularLocation>
        <location evidence="1">Mitochondrion inner membrane</location>
        <topology evidence="1">Single-pass membrane protein</topology>
    </subcellularLocation>
</comment>
<feature type="region of interest" description="Disordered" evidence="2">
    <location>
        <begin position="220"/>
        <end position="258"/>
    </location>
</feature>
<organism evidence="4 5">
    <name type="scientific">Setomelanomma holmii</name>
    <dbReference type="NCBI Taxonomy" id="210430"/>
    <lineage>
        <taxon>Eukaryota</taxon>
        <taxon>Fungi</taxon>
        <taxon>Dikarya</taxon>
        <taxon>Ascomycota</taxon>
        <taxon>Pezizomycotina</taxon>
        <taxon>Dothideomycetes</taxon>
        <taxon>Pleosporomycetidae</taxon>
        <taxon>Pleosporales</taxon>
        <taxon>Pleosporineae</taxon>
        <taxon>Phaeosphaeriaceae</taxon>
        <taxon>Setomelanomma</taxon>
    </lineage>
</organism>
<dbReference type="AlphaFoldDB" id="A0A9P4H0E5"/>
<dbReference type="Proteomes" id="UP000799777">
    <property type="component" value="Unassembled WGS sequence"/>
</dbReference>
<keyword evidence="1" id="KW-0496">Mitochondrion</keyword>
<evidence type="ECO:0000313" key="5">
    <source>
        <dbReference type="Proteomes" id="UP000799777"/>
    </source>
</evidence>
<protein>
    <recommendedName>
        <fullName evidence="1">Mitochondrial import inner membrane translocase subunit TIM50</fullName>
    </recommendedName>
</protein>
<dbReference type="GO" id="GO:0015031">
    <property type="term" value="P:protein transport"/>
    <property type="evidence" value="ECO:0007669"/>
    <property type="project" value="UniProtKB-KW"/>
</dbReference>
<dbReference type="InterPro" id="IPR050365">
    <property type="entry name" value="TIM50"/>
</dbReference>
<dbReference type="InterPro" id="IPR036412">
    <property type="entry name" value="HAD-like_sf"/>
</dbReference>